<dbReference type="InterPro" id="IPR013083">
    <property type="entry name" value="Znf_RING/FYVE/PHD"/>
</dbReference>
<dbReference type="EMBL" id="JAPFFF010000001">
    <property type="protein sequence ID" value="KAK8898196.1"/>
    <property type="molecule type" value="Genomic_DNA"/>
</dbReference>
<dbReference type="Gene3D" id="3.30.40.10">
    <property type="entry name" value="Zinc/RING finger domain, C3HC4 (zinc finger)"/>
    <property type="match status" value="1"/>
</dbReference>
<evidence type="ECO:0000256" key="3">
    <source>
        <dbReference type="ARBA" id="ARBA00022833"/>
    </source>
</evidence>
<keyword evidence="3" id="KW-0862">Zinc</keyword>
<dbReference type="PROSITE" id="PS00518">
    <property type="entry name" value="ZF_RING_1"/>
    <property type="match status" value="1"/>
</dbReference>
<organism evidence="8 9">
    <name type="scientific">Tritrichomonas musculus</name>
    <dbReference type="NCBI Taxonomy" id="1915356"/>
    <lineage>
        <taxon>Eukaryota</taxon>
        <taxon>Metamonada</taxon>
        <taxon>Parabasalia</taxon>
        <taxon>Tritrichomonadida</taxon>
        <taxon>Tritrichomonadidae</taxon>
        <taxon>Tritrichomonas</taxon>
    </lineage>
</organism>
<feature type="domain" description="RING-type" evidence="6">
    <location>
        <begin position="15"/>
        <end position="54"/>
    </location>
</feature>
<dbReference type="PANTHER" id="PTHR13513:SF9">
    <property type="entry name" value="E3 UBIQUITIN-PROTEIN LIGASE UBR7-RELATED"/>
    <property type="match status" value="1"/>
</dbReference>
<dbReference type="CDD" id="cd19671">
    <property type="entry name" value="UBR-box_UBR4_5_6_7"/>
    <property type="match status" value="2"/>
</dbReference>
<feature type="zinc finger region" description="UBR-type" evidence="5">
    <location>
        <begin position="242"/>
        <end position="312"/>
    </location>
</feature>
<evidence type="ECO:0000256" key="4">
    <source>
        <dbReference type="PROSITE-ProRule" id="PRU00175"/>
    </source>
</evidence>
<keyword evidence="9" id="KW-1185">Reference proteome</keyword>
<keyword evidence="1" id="KW-0479">Metal-binding</keyword>
<dbReference type="SUPFAM" id="SSF57850">
    <property type="entry name" value="RING/U-box"/>
    <property type="match status" value="1"/>
</dbReference>
<dbReference type="InterPro" id="IPR017907">
    <property type="entry name" value="Znf_RING_CS"/>
</dbReference>
<dbReference type="InterPro" id="IPR001841">
    <property type="entry name" value="Znf_RING"/>
</dbReference>
<dbReference type="SMART" id="SM00396">
    <property type="entry name" value="ZnF_UBR1"/>
    <property type="match status" value="4"/>
</dbReference>
<evidence type="ECO:0000259" key="7">
    <source>
        <dbReference type="PROSITE" id="PS51157"/>
    </source>
</evidence>
<evidence type="ECO:0000259" key="6">
    <source>
        <dbReference type="PROSITE" id="PS50089"/>
    </source>
</evidence>
<accession>A0ABR2L4A6</accession>
<feature type="domain" description="UBR-type" evidence="7">
    <location>
        <begin position="242"/>
        <end position="312"/>
    </location>
</feature>
<gene>
    <name evidence="8" type="ORF">M9Y10_000470</name>
</gene>
<dbReference type="InterPro" id="IPR040204">
    <property type="entry name" value="UBR7"/>
</dbReference>
<name>A0ABR2L4A6_9EUKA</name>
<dbReference type="Pfam" id="PF02207">
    <property type="entry name" value="zf-UBR"/>
    <property type="match status" value="2"/>
</dbReference>
<evidence type="ECO:0000313" key="8">
    <source>
        <dbReference type="EMBL" id="KAK8898196.1"/>
    </source>
</evidence>
<keyword evidence="2 4" id="KW-0863">Zinc-finger</keyword>
<feature type="domain" description="UBR-type" evidence="7">
    <location>
        <begin position="99"/>
        <end position="179"/>
    </location>
</feature>
<dbReference type="PROSITE" id="PS51157">
    <property type="entry name" value="ZF_UBR"/>
    <property type="match status" value="2"/>
</dbReference>
<protein>
    <submittedName>
        <fullName evidence="8">Uncharacterized protein</fullName>
    </submittedName>
</protein>
<reference evidence="8 9" key="1">
    <citation type="submission" date="2024-04" db="EMBL/GenBank/DDBJ databases">
        <title>Tritrichomonas musculus Genome.</title>
        <authorList>
            <person name="Alves-Ferreira E."/>
            <person name="Grigg M."/>
            <person name="Lorenzi H."/>
            <person name="Galac M."/>
        </authorList>
    </citation>
    <scope>NUCLEOTIDE SEQUENCE [LARGE SCALE GENOMIC DNA]</scope>
    <source>
        <strain evidence="8 9">EAF2021</strain>
    </source>
</reference>
<feature type="zinc finger region" description="UBR-type" evidence="5">
    <location>
        <begin position="99"/>
        <end position="179"/>
    </location>
</feature>
<evidence type="ECO:0000256" key="2">
    <source>
        <dbReference type="ARBA" id="ARBA00022771"/>
    </source>
</evidence>
<dbReference type="SMART" id="SM00184">
    <property type="entry name" value="RING"/>
    <property type="match status" value="1"/>
</dbReference>
<dbReference type="Proteomes" id="UP001470230">
    <property type="component" value="Unassembled WGS sequence"/>
</dbReference>
<dbReference type="PROSITE" id="PS50089">
    <property type="entry name" value="ZF_RING_2"/>
    <property type="match status" value="1"/>
</dbReference>
<sequence length="559" mass="63214">MDKDSFETLLDNLQCPLCCLAMLPPLRAPMIIPGCGHTICETCISKLHECPFCHHEISNPVRNIIVLQILDTLDHQKLIPTILNPPPPQPNKLIPKVDHICTYNASGNRYIKQKFYHCKTCSIIGNSGICEVCVQKCHKGHDVSRFVESTSSFCDCPDICPCKSILRDTSSLRCSFETSFGNQIEQPMYQCDDCDITGDSYICQGCAIMCHHGHNLRYFDRVKGKHCRCLDMSDCQISTRKPICTFLFSGEKFIRQPWYHCRTCGLVGDLGCCSACAHYCHKGHDVVYDGVHESCYCDCGGNDNGKCKIIGDQNSSYLVRCTKLKVGQIDKPLVQRMYNCETCGLSGICEACAINCHVNHSIVFNGMKEFCCTCQNSSKCIMMLSPLLHNYRTNCDRLDLEPDDVSACYTCYKCDKSGNKKLCETCAIKNHLNHDIHFVGYMNDDPDIASHFTFLTDVVDSIIDQTGLQNNFDDNLVPLNLKNQEGDCIVYLHARDKDYVALSQSAESMNFLLPKLFEYYSNKDLKKNIQTDYLLYPTLQTLFSFLSLTNIVKLFFCMI</sequence>
<evidence type="ECO:0000256" key="5">
    <source>
        <dbReference type="PROSITE-ProRule" id="PRU00508"/>
    </source>
</evidence>
<evidence type="ECO:0000256" key="1">
    <source>
        <dbReference type="ARBA" id="ARBA00022723"/>
    </source>
</evidence>
<dbReference type="PANTHER" id="PTHR13513">
    <property type="entry name" value="E3 UBIQUITIN-PROTEIN LIGASE UBR7"/>
    <property type="match status" value="1"/>
</dbReference>
<dbReference type="InterPro" id="IPR003126">
    <property type="entry name" value="Znf_UBR"/>
</dbReference>
<evidence type="ECO:0000313" key="9">
    <source>
        <dbReference type="Proteomes" id="UP001470230"/>
    </source>
</evidence>
<proteinExistence type="predicted"/>
<comment type="caution">
    <text evidence="8">The sequence shown here is derived from an EMBL/GenBank/DDBJ whole genome shotgun (WGS) entry which is preliminary data.</text>
</comment>